<evidence type="ECO:0000256" key="1">
    <source>
        <dbReference type="ARBA" id="ARBA00022741"/>
    </source>
</evidence>
<dbReference type="CDD" id="cd14014">
    <property type="entry name" value="STKc_PknB_like"/>
    <property type="match status" value="1"/>
</dbReference>
<evidence type="ECO:0000259" key="6">
    <source>
        <dbReference type="PROSITE" id="PS50043"/>
    </source>
</evidence>
<evidence type="ECO:0000256" key="4">
    <source>
        <dbReference type="SAM" id="MobiDB-lite"/>
    </source>
</evidence>
<feature type="domain" description="Protein kinase" evidence="5">
    <location>
        <begin position="26"/>
        <end position="388"/>
    </location>
</feature>
<feature type="domain" description="HTH luxR-type" evidence="6">
    <location>
        <begin position="977"/>
        <end position="1042"/>
    </location>
</feature>
<evidence type="ECO:0000259" key="5">
    <source>
        <dbReference type="PROSITE" id="PS50011"/>
    </source>
</evidence>
<protein>
    <submittedName>
        <fullName evidence="7">Protein kinase</fullName>
    </submittedName>
</protein>
<dbReference type="SUPFAM" id="SSF56112">
    <property type="entry name" value="Protein kinase-like (PK-like)"/>
    <property type="match status" value="1"/>
</dbReference>
<dbReference type="Gene3D" id="1.25.40.10">
    <property type="entry name" value="Tetratricopeptide repeat domain"/>
    <property type="match status" value="1"/>
</dbReference>
<dbReference type="InterPro" id="IPR000792">
    <property type="entry name" value="Tscrpt_reg_LuxR_C"/>
</dbReference>
<accession>A0A848KLG5</accession>
<dbReference type="InterPro" id="IPR011009">
    <property type="entry name" value="Kinase-like_dom_sf"/>
</dbReference>
<dbReference type="SMART" id="SM00421">
    <property type="entry name" value="HTH_LUXR"/>
    <property type="match status" value="1"/>
</dbReference>
<dbReference type="GO" id="GO:0003677">
    <property type="term" value="F:DNA binding"/>
    <property type="evidence" value="ECO:0007669"/>
    <property type="project" value="InterPro"/>
</dbReference>
<dbReference type="InterPro" id="IPR011990">
    <property type="entry name" value="TPR-like_helical_dom_sf"/>
</dbReference>
<evidence type="ECO:0000256" key="2">
    <source>
        <dbReference type="ARBA" id="ARBA00022840"/>
    </source>
</evidence>
<dbReference type="Pfam" id="PF00069">
    <property type="entry name" value="Pkinase"/>
    <property type="match status" value="1"/>
</dbReference>
<feature type="region of interest" description="Disordered" evidence="4">
    <location>
        <begin position="1"/>
        <end position="24"/>
    </location>
</feature>
<reference evidence="7 8" key="2">
    <citation type="submission" date="2020-06" db="EMBL/GenBank/DDBJ databases">
        <title>Antribacter stalactiti gen. nov., sp. nov., a new member of the family Nacardiaceae isolated from a cave.</title>
        <authorList>
            <person name="Kim I.S."/>
        </authorList>
    </citation>
    <scope>NUCLEOTIDE SEQUENCE [LARGE SCALE GENOMIC DNA]</scope>
    <source>
        <strain evidence="7 8">YC2-7</strain>
    </source>
</reference>
<dbReference type="PROSITE" id="PS00107">
    <property type="entry name" value="PROTEIN_KINASE_ATP"/>
    <property type="match status" value="1"/>
</dbReference>
<name>A0A848KLG5_9NOCA</name>
<comment type="caution">
    <text evidence="7">The sequence shown here is derived from an EMBL/GenBank/DDBJ whole genome shotgun (WGS) entry which is preliminary data.</text>
</comment>
<dbReference type="InterPro" id="IPR000719">
    <property type="entry name" value="Prot_kinase_dom"/>
</dbReference>
<dbReference type="InterPro" id="IPR008271">
    <property type="entry name" value="Ser/Thr_kinase_AS"/>
</dbReference>
<dbReference type="InterPro" id="IPR058852">
    <property type="entry name" value="HTH_77"/>
</dbReference>
<dbReference type="PANTHER" id="PTHR47691:SF3">
    <property type="entry name" value="HTH-TYPE TRANSCRIPTIONAL REGULATOR RV0890C-RELATED"/>
    <property type="match status" value="1"/>
</dbReference>
<dbReference type="PRINTS" id="PR00364">
    <property type="entry name" value="DISEASERSIST"/>
</dbReference>
<dbReference type="InterPro" id="IPR017441">
    <property type="entry name" value="Protein_kinase_ATP_BS"/>
</dbReference>
<feature type="compositionally biased region" description="Polar residues" evidence="4">
    <location>
        <begin position="1"/>
        <end position="10"/>
    </location>
</feature>
<dbReference type="Pfam" id="PF00196">
    <property type="entry name" value="GerE"/>
    <property type="match status" value="1"/>
</dbReference>
<dbReference type="SMART" id="SM00220">
    <property type="entry name" value="S_TKc"/>
    <property type="match status" value="1"/>
</dbReference>
<dbReference type="PROSITE" id="PS00622">
    <property type="entry name" value="HTH_LUXR_1"/>
    <property type="match status" value="1"/>
</dbReference>
<dbReference type="PRINTS" id="PR00038">
    <property type="entry name" value="HTHLUXR"/>
</dbReference>
<dbReference type="PROSITE" id="PS50011">
    <property type="entry name" value="PROTEIN_KINASE_DOM"/>
    <property type="match status" value="1"/>
</dbReference>
<dbReference type="GO" id="GO:0005524">
    <property type="term" value="F:ATP binding"/>
    <property type="evidence" value="ECO:0007669"/>
    <property type="project" value="UniProtKB-UniRule"/>
</dbReference>
<reference evidence="7 8" key="1">
    <citation type="submission" date="2019-05" db="EMBL/GenBank/DDBJ databases">
        <authorList>
            <person name="Lee S.D."/>
        </authorList>
    </citation>
    <scope>NUCLEOTIDE SEQUENCE [LARGE SCALE GENOMIC DNA]</scope>
    <source>
        <strain evidence="7 8">YC2-7</strain>
    </source>
</reference>
<keyword evidence="1 3" id="KW-0547">Nucleotide-binding</keyword>
<dbReference type="EMBL" id="VCQU01000019">
    <property type="protein sequence ID" value="NMN99505.1"/>
    <property type="molecule type" value="Genomic_DNA"/>
</dbReference>
<evidence type="ECO:0000313" key="7">
    <source>
        <dbReference type="EMBL" id="NMN99505.1"/>
    </source>
</evidence>
<organism evidence="7 8">
    <name type="scientific">Antrihabitans stalactiti</name>
    <dbReference type="NCBI Taxonomy" id="2584121"/>
    <lineage>
        <taxon>Bacteria</taxon>
        <taxon>Bacillati</taxon>
        <taxon>Actinomycetota</taxon>
        <taxon>Actinomycetes</taxon>
        <taxon>Mycobacteriales</taxon>
        <taxon>Nocardiaceae</taxon>
        <taxon>Antrihabitans</taxon>
    </lineage>
</organism>
<keyword evidence="7" id="KW-0808">Transferase</keyword>
<dbReference type="SUPFAM" id="SSF48452">
    <property type="entry name" value="TPR-like"/>
    <property type="match status" value="1"/>
</dbReference>
<dbReference type="PROSITE" id="PS00108">
    <property type="entry name" value="PROTEIN_KINASE_ST"/>
    <property type="match status" value="1"/>
</dbReference>
<dbReference type="Pfam" id="PF25872">
    <property type="entry name" value="HTH_77"/>
    <property type="match status" value="1"/>
</dbReference>
<dbReference type="GO" id="GO:0006355">
    <property type="term" value="P:regulation of DNA-templated transcription"/>
    <property type="evidence" value="ECO:0007669"/>
    <property type="project" value="InterPro"/>
</dbReference>
<dbReference type="Pfam" id="PF13401">
    <property type="entry name" value="AAA_22"/>
    <property type="match status" value="1"/>
</dbReference>
<dbReference type="InterPro" id="IPR049945">
    <property type="entry name" value="AAA_22"/>
</dbReference>
<dbReference type="PANTHER" id="PTHR47691">
    <property type="entry name" value="REGULATOR-RELATED"/>
    <property type="match status" value="1"/>
</dbReference>
<dbReference type="Gene3D" id="3.40.50.300">
    <property type="entry name" value="P-loop containing nucleotide triphosphate hydrolases"/>
    <property type="match status" value="1"/>
</dbReference>
<keyword evidence="2 3" id="KW-0067">ATP-binding</keyword>
<keyword evidence="7" id="KW-0418">Kinase</keyword>
<dbReference type="InterPro" id="IPR016032">
    <property type="entry name" value="Sig_transdc_resp-reg_C-effctor"/>
</dbReference>
<evidence type="ECO:0000313" key="8">
    <source>
        <dbReference type="Proteomes" id="UP000535543"/>
    </source>
</evidence>
<keyword evidence="8" id="KW-1185">Reference proteome</keyword>
<dbReference type="GO" id="GO:0004672">
    <property type="term" value="F:protein kinase activity"/>
    <property type="evidence" value="ECO:0007669"/>
    <property type="project" value="InterPro"/>
</dbReference>
<dbReference type="SUPFAM" id="SSF52540">
    <property type="entry name" value="P-loop containing nucleoside triphosphate hydrolases"/>
    <property type="match status" value="1"/>
</dbReference>
<sequence length="1044" mass="113194">MAGSDPTSTQRHADTGVAAELEEEGFEDAREIGRGGFGIVYRCRQPALDRTVAVKVLTSGLDGENLDRFLREQRAMGRLSGHPNIVNILQVGVTTTGRPYLVMQFHPQDSLDVRIRASGALPLGDALRVGIKLAGALESAHRAGIVHRDVKPANILLTEYGEPQLGDFGISRMSGTFETSTGTITASPAFAAPEVLRGELPTIASDVYGLGATLFSAVRRDELPDDVCAVLERAMARDPADRYASAADLGAELRKVQRRNGFAVDEMAIAGEAAPVESTPSRPKQHAVITSFVGRRRELADAKSAMGESRLVTLTGPGGVGKTRLAYELADRSRRAFRDGTWIVELASVEDESSLASAVVSTLAVPDQSNRAPSRKLADFLRERQSLIVLDNCEHLLAPASALVDELLAEAPGLRILATSREPLGIAGEHTCVVPPLTTPPPDVVHSPDGIDRFEAVRLLIDRARDISPEFTVTKENSAAVVQLCNRLDGIPLAIELASTRLRALSVTQIVARLDRRFQLLTGGNRVALPRQQTLRALIDWSYELCTDAEKLLWARLSVFTGSLDLDAAEQVCGFADLDRDEVMDVLDRLVAKSILVIDRDGESVRYRQLMTVREYGAELLAQSGDHAVVRKRHRDHYLRAATRMVQRWCGPGQATALAAMKRDHPNLLSALEWSVTTPGELGSGAELAAGLQYHWIAGGFLSDGRRVLEQIVTVLPESSPHRGEALWVAAWVALIQGDRDPAADWLAQSSALALARHDERLAAHSAQWTGIHYLFSGDTAAAIDSFERATAGFISVGDKASQLTTAFQLAMAQTYHRRHDDALRTCGTALELCRTHGELWAYAYTLWISGVTRWHLGDLDLAERDARAALTVQRSFKDSICVALTIELLSWIESTRKNFERAADLYGAAQAVWTALGTTVEAFGPGSHRDSLASAAIVVKALGQKRIDDLIAKRAGLTKDAALDLALQSPTAPVRSTAEKSLLTKREREIAALISQGLSNKAVAESLVISPRTVDGHVERILAKLDFTSRTQIASWVASNAVS</sequence>
<dbReference type="CDD" id="cd06170">
    <property type="entry name" value="LuxR_C_like"/>
    <property type="match status" value="1"/>
</dbReference>
<dbReference type="AlphaFoldDB" id="A0A848KLG5"/>
<dbReference type="Gene3D" id="1.10.10.10">
    <property type="entry name" value="Winged helix-like DNA-binding domain superfamily/Winged helix DNA-binding domain"/>
    <property type="match status" value="1"/>
</dbReference>
<dbReference type="Proteomes" id="UP000535543">
    <property type="component" value="Unassembled WGS sequence"/>
</dbReference>
<dbReference type="InterPro" id="IPR027417">
    <property type="entry name" value="P-loop_NTPase"/>
</dbReference>
<evidence type="ECO:0000256" key="3">
    <source>
        <dbReference type="PROSITE-ProRule" id="PRU10141"/>
    </source>
</evidence>
<feature type="binding site" evidence="3">
    <location>
        <position position="55"/>
    </location>
    <ligand>
        <name>ATP</name>
        <dbReference type="ChEBI" id="CHEBI:30616"/>
    </ligand>
</feature>
<dbReference type="RefSeq" id="WP_169594848.1">
    <property type="nucleotide sequence ID" value="NZ_VCQU01000019.1"/>
</dbReference>
<gene>
    <name evidence="7" type="ORF">FGL95_31260</name>
</gene>
<dbReference type="Gene3D" id="1.10.510.10">
    <property type="entry name" value="Transferase(Phosphotransferase) domain 1"/>
    <property type="match status" value="1"/>
</dbReference>
<proteinExistence type="predicted"/>
<dbReference type="GO" id="GO:0016887">
    <property type="term" value="F:ATP hydrolysis activity"/>
    <property type="evidence" value="ECO:0007669"/>
    <property type="project" value="InterPro"/>
</dbReference>
<dbReference type="PROSITE" id="PS50043">
    <property type="entry name" value="HTH_LUXR_2"/>
    <property type="match status" value="1"/>
</dbReference>
<dbReference type="InterPro" id="IPR036388">
    <property type="entry name" value="WH-like_DNA-bd_sf"/>
</dbReference>
<dbReference type="SUPFAM" id="SSF46894">
    <property type="entry name" value="C-terminal effector domain of the bipartite response regulators"/>
    <property type="match status" value="1"/>
</dbReference>